<feature type="repeat" description="WD" evidence="4">
    <location>
        <begin position="62"/>
        <end position="103"/>
    </location>
</feature>
<protein>
    <recommendedName>
        <fullName evidence="8">WD repeat-containing protein 70</fullName>
    </recommendedName>
</protein>
<dbReference type="InterPro" id="IPR019775">
    <property type="entry name" value="WD40_repeat_CS"/>
</dbReference>
<evidence type="ECO:0000256" key="2">
    <source>
        <dbReference type="ARBA" id="ARBA00022737"/>
    </source>
</evidence>
<dbReference type="PANTHER" id="PTHR16017">
    <property type="entry name" value="GASTRULATION DEFECTIVE PROTEIN 1-RELATED"/>
    <property type="match status" value="1"/>
</dbReference>
<dbReference type="PROSITE" id="PS00678">
    <property type="entry name" value="WD_REPEATS_1"/>
    <property type="match status" value="1"/>
</dbReference>
<feature type="region of interest" description="Disordered" evidence="5">
    <location>
        <begin position="1"/>
        <end position="49"/>
    </location>
</feature>
<evidence type="ECO:0000313" key="7">
    <source>
        <dbReference type="Proteomes" id="UP000728032"/>
    </source>
</evidence>
<feature type="region of interest" description="Disordered" evidence="5">
    <location>
        <begin position="519"/>
        <end position="541"/>
    </location>
</feature>
<evidence type="ECO:0000256" key="1">
    <source>
        <dbReference type="ARBA" id="ARBA00022574"/>
    </source>
</evidence>
<dbReference type="SUPFAM" id="SSF50978">
    <property type="entry name" value="WD40 repeat-like"/>
    <property type="match status" value="1"/>
</dbReference>
<evidence type="ECO:0008006" key="8">
    <source>
        <dbReference type="Google" id="ProtNLM"/>
    </source>
</evidence>
<keyword evidence="2" id="KW-0677">Repeat</keyword>
<name>A0A7R9MKN8_9ACAR</name>
<feature type="repeat" description="WD" evidence="4">
    <location>
        <begin position="259"/>
        <end position="293"/>
    </location>
</feature>
<evidence type="ECO:0000256" key="4">
    <source>
        <dbReference type="PROSITE-ProRule" id="PRU00221"/>
    </source>
</evidence>
<dbReference type="PRINTS" id="PR00320">
    <property type="entry name" value="GPROTEINBRPT"/>
</dbReference>
<dbReference type="InterPro" id="IPR036322">
    <property type="entry name" value="WD40_repeat_dom_sf"/>
</dbReference>
<dbReference type="OrthoDB" id="10264376at2759"/>
<feature type="compositionally biased region" description="Acidic residues" evidence="5">
    <location>
        <begin position="27"/>
        <end position="46"/>
    </location>
</feature>
<keyword evidence="1 4" id="KW-0853">WD repeat</keyword>
<dbReference type="PANTHER" id="PTHR16017:SF0">
    <property type="entry name" value="WD REPEAT-CONTAINING PROTEIN 70"/>
    <property type="match status" value="1"/>
</dbReference>
<dbReference type="InterPro" id="IPR020472">
    <property type="entry name" value="WD40_PAC1"/>
</dbReference>
<dbReference type="InterPro" id="IPR051858">
    <property type="entry name" value="WD_repeat_GAD-1"/>
</dbReference>
<dbReference type="GO" id="GO:0005634">
    <property type="term" value="C:nucleus"/>
    <property type="evidence" value="ECO:0007669"/>
    <property type="project" value="TreeGrafter"/>
</dbReference>
<dbReference type="EMBL" id="CAJPVJ010025935">
    <property type="protein sequence ID" value="CAG2179147.1"/>
    <property type="molecule type" value="Genomic_DNA"/>
</dbReference>
<dbReference type="GO" id="GO:0035861">
    <property type="term" value="C:site of double-strand break"/>
    <property type="evidence" value="ECO:0007669"/>
    <property type="project" value="TreeGrafter"/>
</dbReference>
<gene>
    <name evidence="6" type="ORF">ONB1V03_LOCUS18571</name>
</gene>
<feature type="repeat" description="WD" evidence="4">
    <location>
        <begin position="163"/>
        <end position="205"/>
    </location>
</feature>
<comment type="similarity">
    <text evidence="3">Belongs to the WD repeat GAD-1 family.</text>
</comment>
<sequence>ANEDDSDSDSDLIGPPLPPGFQLESETKEDTEERSDDELSDEDDDESNSRYDVLPISHEIELIHGSKSVTALALDPNGSRVVSGGLDYEMKFWDFQGMDSSLQSFRSITPCECHAIKNLEFSANGDVILVISGACIAKIVDRDGFVKGETIKGDQYITDMNHTRGHVAMLNDGGWNPRDKGQFATCSNDGTCRLWDIQNLKTHKSVLKPRSSGGLRAIPNTCRYTRNTELVSVGCNDGSVQMWDTRRSLINTSAIVREAHTKGSEITSIQFSYDGNCLLTRGTDDALKLWDMKMLKKPIFEIKELFNRFSMTDCFFSPDDRLIGTGVSCLKGEELGRLMMYSRDNAELKHEIPVSKGAVIRSSWHPKLNQIICGSSNGAVKVYYDPNRSDRGAKLCVVKHKRKYRESYENIEQQIIAPHALPLFKTERKKSYRLQMLKARKDPIKSRRPELPVTGPGQGGRIASAGNTFASFIARNLGVKNKIDDNEDPREAILRHAKEAAENPYWVSPAYAATQPKPVFAAETKEDDEDEPSAKRPHIPV</sequence>
<dbReference type="FunFam" id="2.130.10.10:FF:001319">
    <property type="entry name" value="Gastrulation defective protein 1"/>
    <property type="match status" value="1"/>
</dbReference>
<dbReference type="AlphaFoldDB" id="A0A7R9MKN8"/>
<dbReference type="PROSITE" id="PS50082">
    <property type="entry name" value="WD_REPEATS_2"/>
    <property type="match status" value="3"/>
</dbReference>
<evidence type="ECO:0000256" key="5">
    <source>
        <dbReference type="SAM" id="MobiDB-lite"/>
    </source>
</evidence>
<evidence type="ECO:0000256" key="3">
    <source>
        <dbReference type="ARBA" id="ARBA00038343"/>
    </source>
</evidence>
<dbReference type="Gene3D" id="2.130.10.10">
    <property type="entry name" value="YVTN repeat-like/Quinoprotein amine dehydrogenase"/>
    <property type="match status" value="1"/>
</dbReference>
<evidence type="ECO:0000313" key="6">
    <source>
        <dbReference type="EMBL" id="CAD7662011.1"/>
    </source>
</evidence>
<organism evidence="6">
    <name type="scientific">Oppiella nova</name>
    <dbReference type="NCBI Taxonomy" id="334625"/>
    <lineage>
        <taxon>Eukaryota</taxon>
        <taxon>Metazoa</taxon>
        <taxon>Ecdysozoa</taxon>
        <taxon>Arthropoda</taxon>
        <taxon>Chelicerata</taxon>
        <taxon>Arachnida</taxon>
        <taxon>Acari</taxon>
        <taxon>Acariformes</taxon>
        <taxon>Sarcoptiformes</taxon>
        <taxon>Oribatida</taxon>
        <taxon>Brachypylina</taxon>
        <taxon>Oppioidea</taxon>
        <taxon>Oppiidae</taxon>
        <taxon>Oppiella</taxon>
    </lineage>
</organism>
<accession>A0A7R9MKN8</accession>
<feature type="compositionally biased region" description="Acidic residues" evidence="5">
    <location>
        <begin position="1"/>
        <end position="10"/>
    </location>
</feature>
<dbReference type="InterPro" id="IPR015943">
    <property type="entry name" value="WD40/YVTN_repeat-like_dom_sf"/>
</dbReference>
<dbReference type="EMBL" id="OC940760">
    <property type="protein sequence ID" value="CAD7662011.1"/>
    <property type="molecule type" value="Genomic_DNA"/>
</dbReference>
<keyword evidence="7" id="KW-1185">Reference proteome</keyword>
<dbReference type="PROSITE" id="PS50294">
    <property type="entry name" value="WD_REPEATS_REGION"/>
    <property type="match status" value="2"/>
</dbReference>
<feature type="non-terminal residue" evidence="6">
    <location>
        <position position="541"/>
    </location>
</feature>
<proteinExistence type="inferred from homology"/>
<dbReference type="InterPro" id="IPR001680">
    <property type="entry name" value="WD40_rpt"/>
</dbReference>
<dbReference type="Pfam" id="PF00400">
    <property type="entry name" value="WD40"/>
    <property type="match status" value="3"/>
</dbReference>
<dbReference type="SMART" id="SM00320">
    <property type="entry name" value="WD40"/>
    <property type="match status" value="6"/>
</dbReference>
<dbReference type="Proteomes" id="UP000728032">
    <property type="component" value="Unassembled WGS sequence"/>
</dbReference>
<reference evidence="6" key="1">
    <citation type="submission" date="2020-11" db="EMBL/GenBank/DDBJ databases">
        <authorList>
            <person name="Tran Van P."/>
        </authorList>
    </citation>
    <scope>NUCLEOTIDE SEQUENCE</scope>
</reference>